<dbReference type="OMA" id="HTNQPEF"/>
<sequence>IVNLHSGLLLVCRGFPRRPRCHLVLEAKFDGESLSTDPVEHSNNPEIATELAWELDRKALHQHRLQRTPIKLQCFAVDVASSAKEYIGYVVLDLRPAQEKPTPSRWFPLLRSKYSKTHPELRIALTLEVDLKNQPSFQAKAATPRSSKAFLLFVLHCRLWSFPRSRAADALLLSADVRLPVEKPLFCFRYNLLGNDIENELFGDLVRSSFPPERASLRIRSSVNVLRSYFGAQTPLKVQLCCGKCQLGIAEIPLSNLLRGWDPNAEPAAIEGTFPLVSPDRTGQDVSGMPSSVIPLVKVALTLKKEGSTEQVCAHIHFQLKEPPSVGQNDTCPALPDHQGSPSHLPPGPTVARGKPGSTDSEIESLDEDEMSKLDRKMPGPDPSSGSMQTSSPKVVMRSTTHHFCFAINLSSIRDLAIDFPVNCVLRYSYRFFGSAAPIMTNPPVEVRRHTEVFLPQSYCLFEFAATFQQLQETFHRVPLLVELWHRDRTARDELLGVAHIPLDSVLDAEQTCFMQPSGEQNWRQSHNMLVPILSTSGTSRKVAELNCSLTLEDHGSVKLQGIFVLELSCSILFHLFIFHFQPTEKQLPKPPEAATGPRQTVEYQAALELEMWKDMQERLFESQLKEKEVAHMQTLAEEWKRRDKDREALVMKKVIGVFYGVRNTEVRSLQREVDAERRRSRTELELGLRQVKESCKHQIELEQVQRVQLEEAKVHLQKQLHEAEQRTRMVEKDFQHYREQQSNKPEARLQSDINLLTLEKVELERKLESAIKSKLHYKQQWSRALKELARFKQREQENALVRLRKQQDELEHLRLRYLAAEEREVVRTEQQDLEVLKNELNRFVLIAPVFLASP</sequence>
<name>A0A8C4N8D2_EPTBU</name>
<dbReference type="SUPFAM" id="SSF49562">
    <property type="entry name" value="C2 domain (Calcium/lipid-binding domain, CaLB)"/>
    <property type="match status" value="2"/>
</dbReference>
<reference evidence="4" key="2">
    <citation type="submission" date="2025-09" db="UniProtKB">
        <authorList>
            <consortium name="Ensembl"/>
        </authorList>
    </citation>
    <scope>IDENTIFICATION</scope>
</reference>
<keyword evidence="1" id="KW-0175">Coiled coil</keyword>
<dbReference type="PANTHER" id="PTHR21574">
    <property type="entry name" value="CENTROSOMAL PROTEIN OF 120 KDA"/>
    <property type="match status" value="1"/>
</dbReference>
<evidence type="ECO:0000259" key="3">
    <source>
        <dbReference type="PROSITE" id="PS50004"/>
    </source>
</evidence>
<feature type="domain" description="C2" evidence="3">
    <location>
        <begin position="1"/>
        <end position="107"/>
    </location>
</feature>
<dbReference type="PANTHER" id="PTHR21574:SF0">
    <property type="entry name" value="CENTROSOMAL PROTEIN OF 120 KDA"/>
    <property type="match status" value="1"/>
</dbReference>
<dbReference type="InterPro" id="IPR022136">
    <property type="entry name" value="DUF3668"/>
</dbReference>
<dbReference type="GO" id="GO:0022027">
    <property type="term" value="P:interkinetic nuclear migration"/>
    <property type="evidence" value="ECO:0007669"/>
    <property type="project" value="TreeGrafter"/>
</dbReference>
<evidence type="ECO:0000256" key="2">
    <source>
        <dbReference type="SAM" id="MobiDB-lite"/>
    </source>
</evidence>
<feature type="compositionally biased region" description="Acidic residues" evidence="2">
    <location>
        <begin position="361"/>
        <end position="370"/>
    </location>
</feature>
<evidence type="ECO:0000313" key="4">
    <source>
        <dbReference type="Ensembl" id="ENSEBUP00000003952.1"/>
    </source>
</evidence>
<feature type="coiled-coil region" evidence="1">
    <location>
        <begin position="700"/>
        <end position="840"/>
    </location>
</feature>
<reference evidence="4" key="1">
    <citation type="submission" date="2025-08" db="UniProtKB">
        <authorList>
            <consortium name="Ensembl"/>
        </authorList>
    </citation>
    <scope>IDENTIFICATION</scope>
</reference>
<dbReference type="GeneTree" id="ENSGT00390000009378"/>
<feature type="region of interest" description="Disordered" evidence="2">
    <location>
        <begin position="324"/>
        <end position="392"/>
    </location>
</feature>
<dbReference type="Proteomes" id="UP000694388">
    <property type="component" value="Unplaced"/>
</dbReference>
<keyword evidence="5" id="KW-1185">Reference proteome</keyword>
<proteinExistence type="predicted"/>
<dbReference type="GO" id="GO:0005813">
    <property type="term" value="C:centrosome"/>
    <property type="evidence" value="ECO:0007669"/>
    <property type="project" value="TreeGrafter"/>
</dbReference>
<dbReference type="InterPro" id="IPR035892">
    <property type="entry name" value="C2_domain_sf"/>
</dbReference>
<dbReference type="Ensembl" id="ENSEBUT00000004357.1">
    <property type="protein sequence ID" value="ENSEBUP00000003952.1"/>
    <property type="gene ID" value="ENSEBUG00000002718.1"/>
</dbReference>
<dbReference type="CDD" id="cd00030">
    <property type="entry name" value="C2"/>
    <property type="match status" value="1"/>
</dbReference>
<dbReference type="PROSITE" id="PS50004">
    <property type="entry name" value="C2"/>
    <property type="match status" value="2"/>
</dbReference>
<organism evidence="4 5">
    <name type="scientific">Eptatretus burgeri</name>
    <name type="common">Inshore hagfish</name>
    <dbReference type="NCBI Taxonomy" id="7764"/>
    <lineage>
        <taxon>Eukaryota</taxon>
        <taxon>Metazoa</taxon>
        <taxon>Chordata</taxon>
        <taxon>Craniata</taxon>
        <taxon>Vertebrata</taxon>
        <taxon>Cyclostomata</taxon>
        <taxon>Myxini</taxon>
        <taxon>Myxiniformes</taxon>
        <taxon>Myxinidae</taxon>
        <taxon>Eptatretinae</taxon>
        <taxon>Eptatretus</taxon>
    </lineage>
</organism>
<protein>
    <submittedName>
        <fullName evidence="4">Centrosomal protein 120</fullName>
    </submittedName>
</protein>
<dbReference type="AlphaFoldDB" id="A0A8C4N8D2"/>
<dbReference type="InterPro" id="IPR039893">
    <property type="entry name" value="CEP120-like"/>
</dbReference>
<dbReference type="GO" id="GO:1903724">
    <property type="term" value="P:positive regulation of centriole elongation"/>
    <property type="evidence" value="ECO:0007669"/>
    <property type="project" value="TreeGrafter"/>
</dbReference>
<dbReference type="InterPro" id="IPR000008">
    <property type="entry name" value="C2_dom"/>
</dbReference>
<dbReference type="Pfam" id="PF12416">
    <property type="entry name" value="DUF3668"/>
    <property type="match status" value="1"/>
</dbReference>
<feature type="domain" description="C2" evidence="3">
    <location>
        <begin position="387"/>
        <end position="516"/>
    </location>
</feature>
<accession>A0A8C4N8D2</accession>
<dbReference type="Pfam" id="PF00168">
    <property type="entry name" value="C2"/>
    <property type="match status" value="2"/>
</dbReference>
<dbReference type="Gene3D" id="2.60.40.150">
    <property type="entry name" value="C2 domain"/>
    <property type="match status" value="1"/>
</dbReference>
<evidence type="ECO:0000256" key="1">
    <source>
        <dbReference type="SAM" id="Coils"/>
    </source>
</evidence>
<evidence type="ECO:0000313" key="5">
    <source>
        <dbReference type="Proteomes" id="UP000694388"/>
    </source>
</evidence>